<dbReference type="PANTHER" id="PTHR33361">
    <property type="entry name" value="GLR0591 PROTEIN"/>
    <property type="match status" value="1"/>
</dbReference>
<reference evidence="2 3" key="1">
    <citation type="journal article" date="2011" name="Front. Microbiol.">
        <title>Genomic signatures of strain selection and enhancement in Bacillus atrophaeus var. globigii, a historical biowarfare simulant.</title>
        <authorList>
            <person name="Gibbons H.S."/>
            <person name="Broomall S.M."/>
            <person name="McNew L.A."/>
            <person name="Daligault H."/>
            <person name="Chapman C."/>
            <person name="Bruce D."/>
            <person name="Karavis M."/>
            <person name="Krepps M."/>
            <person name="McGregor P.A."/>
            <person name="Hong C."/>
            <person name="Park K.H."/>
            <person name="Akmal A."/>
            <person name="Feldman A."/>
            <person name="Lin J.S."/>
            <person name="Chang W.E."/>
            <person name="Higgs B.W."/>
            <person name="Demirev P."/>
            <person name="Lindquist J."/>
            <person name="Liem A."/>
            <person name="Fochler E."/>
            <person name="Read T.D."/>
            <person name="Tapia R."/>
            <person name="Johnson S."/>
            <person name="Bishop-Lilly K.A."/>
            <person name="Detter C."/>
            <person name="Han C."/>
            <person name="Sozhamannan S."/>
            <person name="Rosenzweig C.N."/>
            <person name="Skowronski E.W."/>
        </authorList>
    </citation>
    <scope>NUCLEOTIDE SEQUENCE [LARGE SCALE GENOMIC DNA]</scope>
    <source>
        <strain evidence="2 3">GYP-17</strain>
    </source>
</reference>
<feature type="chain" id="PRO_5019220849" evidence="1">
    <location>
        <begin position="21"/>
        <end position="623"/>
    </location>
</feature>
<accession>A0A432WBG6</accession>
<protein>
    <submittedName>
        <fullName evidence="2">DUF885 domain-containing protein</fullName>
    </submittedName>
</protein>
<dbReference type="PANTHER" id="PTHR33361:SF16">
    <property type="entry name" value="DUF885 DOMAIN-CONTAINING PROTEIN"/>
    <property type="match status" value="1"/>
</dbReference>
<keyword evidence="3" id="KW-1185">Reference proteome</keyword>
<dbReference type="OrthoDB" id="9769898at2"/>
<evidence type="ECO:0000313" key="2">
    <source>
        <dbReference type="EMBL" id="RUO28226.1"/>
    </source>
</evidence>
<evidence type="ECO:0000313" key="3">
    <source>
        <dbReference type="Proteomes" id="UP000288405"/>
    </source>
</evidence>
<sequence>MQRILSVILAILFLAACGEAPPPETASPEVTTQTEAALTESERLNRWFDERFEENLQNSPLQLTMMGRKERYDEIDEVSLEAQEEQLAWFERTAVELQANFDYTQLDAEAQTSYDLWLYNVERMQQQYEYRDFGYLIHQMSSMPVSVAQFMISFHRVDDEDDLKAYISRLNHLGDRLNTITEQAQQRAEKGIRPPDFAYKGAIEQLANLIKGAPFADNGGERSPLYADVYQKAMALYENGVLSQEQVEAHLQDARDALTNSVGPGYMEMITWLETDLENAASNPTGVSKFEGGSDYYAHMLWIHTTTELTAEEIHRIGLNEVARIQDEMREIMTRVGFEGTLEEFFEFVLEDDQFYYPNTDEGRQAYLDDSKAYLDAINERLPEFFGILPQADLVVRRVESFREQDGAPQHYFPGTPDGSRPGIYYAHLSDMRAMPKIDMEAVAYHEGNPGHHMQISIAQELTGVPRFRTQDRHTVYVEGWALYAELLAKEMGGYEDDYSDFGRLIAEIWRAARLVVDTGMHALGWTQQDAVEYFRANTPITEGSIQAEVQRYLVWPGQATAYKIGMMRIQDLRAEAESELGELFDIRAFHDTVLGGGSLPLPLLEARVRNWIETVQTGVNPE</sequence>
<dbReference type="RefSeq" id="WP_126777674.1">
    <property type="nucleotide sequence ID" value="NZ_PIPM01000016.1"/>
</dbReference>
<dbReference type="EMBL" id="PIPM01000016">
    <property type="protein sequence ID" value="RUO28226.1"/>
    <property type="molecule type" value="Genomic_DNA"/>
</dbReference>
<dbReference type="InterPro" id="IPR010281">
    <property type="entry name" value="DUF885"/>
</dbReference>
<dbReference type="AlphaFoldDB" id="A0A432WBG6"/>
<dbReference type="PROSITE" id="PS51257">
    <property type="entry name" value="PROKAR_LIPOPROTEIN"/>
    <property type="match status" value="1"/>
</dbReference>
<keyword evidence="1" id="KW-0732">Signal</keyword>
<evidence type="ECO:0000256" key="1">
    <source>
        <dbReference type="SAM" id="SignalP"/>
    </source>
</evidence>
<organism evidence="2 3">
    <name type="scientific">Aliidiomarina sanyensis</name>
    <dbReference type="NCBI Taxonomy" id="1249555"/>
    <lineage>
        <taxon>Bacteria</taxon>
        <taxon>Pseudomonadati</taxon>
        <taxon>Pseudomonadota</taxon>
        <taxon>Gammaproteobacteria</taxon>
        <taxon>Alteromonadales</taxon>
        <taxon>Idiomarinaceae</taxon>
        <taxon>Aliidiomarina</taxon>
    </lineage>
</organism>
<proteinExistence type="predicted"/>
<feature type="signal peptide" evidence="1">
    <location>
        <begin position="1"/>
        <end position="20"/>
    </location>
</feature>
<comment type="caution">
    <text evidence="2">The sequence shown here is derived from an EMBL/GenBank/DDBJ whole genome shotgun (WGS) entry which is preliminary data.</text>
</comment>
<name>A0A432WBG6_9GAMM</name>
<dbReference type="Proteomes" id="UP000288405">
    <property type="component" value="Unassembled WGS sequence"/>
</dbReference>
<dbReference type="Pfam" id="PF05960">
    <property type="entry name" value="DUF885"/>
    <property type="match status" value="1"/>
</dbReference>
<gene>
    <name evidence="2" type="ORF">CWE11_10990</name>
</gene>